<comment type="caution">
    <text evidence="8">The sequence shown here is derived from an EMBL/GenBank/DDBJ whole genome shotgun (WGS) entry which is preliminary data.</text>
</comment>
<keyword evidence="4 6" id="KW-1133">Transmembrane helix</keyword>
<keyword evidence="2" id="KW-1003">Cell membrane</keyword>
<evidence type="ECO:0000259" key="7">
    <source>
        <dbReference type="Pfam" id="PF12823"/>
    </source>
</evidence>
<evidence type="ECO:0000313" key="8">
    <source>
        <dbReference type="EMBL" id="KMO27761.1"/>
    </source>
</evidence>
<comment type="subcellular location">
    <subcellularLocation>
        <location evidence="1">Cell membrane</location>
        <topology evidence="1">Multi-pass membrane protein</topology>
    </subcellularLocation>
</comment>
<feature type="transmembrane region" description="Helical" evidence="6">
    <location>
        <begin position="33"/>
        <end position="53"/>
    </location>
</feature>
<evidence type="ECO:0000256" key="1">
    <source>
        <dbReference type="ARBA" id="ARBA00004651"/>
    </source>
</evidence>
<dbReference type="Pfam" id="PF12823">
    <property type="entry name" value="DUF3817"/>
    <property type="match status" value="1"/>
</dbReference>
<accession>A0A0J6UNX7</accession>
<keyword evidence="5 6" id="KW-0472">Membrane</keyword>
<dbReference type="EMBL" id="LABX01000289">
    <property type="protein sequence ID" value="KMO27761.1"/>
    <property type="molecule type" value="Genomic_DNA"/>
</dbReference>
<dbReference type="GO" id="GO:0005886">
    <property type="term" value="C:plasma membrane"/>
    <property type="evidence" value="ECO:0007669"/>
    <property type="project" value="UniProtKB-SubCell"/>
</dbReference>
<dbReference type="AlphaFoldDB" id="A0A0J6UNX7"/>
<proteinExistence type="predicted"/>
<evidence type="ECO:0000256" key="3">
    <source>
        <dbReference type="ARBA" id="ARBA00022692"/>
    </source>
</evidence>
<keyword evidence="3 6" id="KW-0812">Transmembrane</keyword>
<evidence type="ECO:0000256" key="6">
    <source>
        <dbReference type="SAM" id="Phobius"/>
    </source>
</evidence>
<dbReference type="InterPro" id="IPR023845">
    <property type="entry name" value="DUF3817_TM"/>
</dbReference>
<sequence>MAAVTEAATLLLLVGIAVPLKHLGDWPGAVRVLGPVHGFAFLAYVWMVLRSLSAGLVSRDEAMRLAVAAFVPGAGFLTARSLGGRASQPGPGDRP</sequence>
<dbReference type="PATRIC" id="fig|270351.6.peg.4311"/>
<feature type="transmembrane region" description="Helical" evidence="6">
    <location>
        <begin position="65"/>
        <end position="83"/>
    </location>
</feature>
<organism evidence="8 9">
    <name type="scientific">Methylobacterium aquaticum</name>
    <dbReference type="NCBI Taxonomy" id="270351"/>
    <lineage>
        <taxon>Bacteria</taxon>
        <taxon>Pseudomonadati</taxon>
        <taxon>Pseudomonadota</taxon>
        <taxon>Alphaproteobacteria</taxon>
        <taxon>Hyphomicrobiales</taxon>
        <taxon>Methylobacteriaceae</taxon>
        <taxon>Methylobacterium</taxon>
    </lineage>
</organism>
<feature type="domain" description="DUF3817" evidence="7">
    <location>
        <begin position="2"/>
        <end position="81"/>
    </location>
</feature>
<dbReference type="Proteomes" id="UP000035929">
    <property type="component" value="Unassembled WGS sequence"/>
</dbReference>
<evidence type="ECO:0000313" key="9">
    <source>
        <dbReference type="Proteomes" id="UP000035929"/>
    </source>
</evidence>
<gene>
    <name evidence="8" type="ORF">VP06_29720</name>
</gene>
<evidence type="ECO:0000256" key="5">
    <source>
        <dbReference type="ARBA" id="ARBA00023136"/>
    </source>
</evidence>
<name>A0A0J6UNX7_9HYPH</name>
<evidence type="ECO:0000256" key="2">
    <source>
        <dbReference type="ARBA" id="ARBA00022475"/>
    </source>
</evidence>
<dbReference type="NCBIfam" id="TIGR03954">
    <property type="entry name" value="integ_memb_HG"/>
    <property type="match status" value="1"/>
</dbReference>
<reference evidence="8 9" key="1">
    <citation type="submission" date="2015-03" db="EMBL/GenBank/DDBJ databases">
        <title>Genome sequencing of Methylobacterium aquaticum DSM16371 type strain.</title>
        <authorList>
            <person name="Chaudhry V."/>
            <person name="Patil P.B."/>
        </authorList>
    </citation>
    <scope>NUCLEOTIDE SEQUENCE [LARGE SCALE GENOMIC DNA]</scope>
    <source>
        <strain evidence="8 9">DSM 16371</strain>
    </source>
</reference>
<evidence type="ECO:0000256" key="4">
    <source>
        <dbReference type="ARBA" id="ARBA00022989"/>
    </source>
</evidence>
<protein>
    <recommendedName>
        <fullName evidence="7">DUF3817 domain-containing protein</fullName>
    </recommendedName>
</protein>